<dbReference type="GO" id="GO:0000976">
    <property type="term" value="F:transcription cis-regulatory region binding"/>
    <property type="evidence" value="ECO:0007669"/>
    <property type="project" value="TreeGrafter"/>
</dbReference>
<protein>
    <submittedName>
        <fullName evidence="6">Xylose operon regulatory protein</fullName>
    </submittedName>
</protein>
<dbReference type="Pfam" id="PF12833">
    <property type="entry name" value="HTH_18"/>
    <property type="match status" value="1"/>
</dbReference>
<evidence type="ECO:0000259" key="5">
    <source>
        <dbReference type="PROSITE" id="PS01124"/>
    </source>
</evidence>
<proteinExistence type="predicted"/>
<dbReference type="PROSITE" id="PS01124">
    <property type="entry name" value="HTH_ARAC_FAMILY_2"/>
    <property type="match status" value="1"/>
</dbReference>
<dbReference type="GO" id="GO:0003700">
    <property type="term" value="F:DNA-binding transcription factor activity"/>
    <property type="evidence" value="ECO:0007669"/>
    <property type="project" value="InterPro"/>
</dbReference>
<dbReference type="PANTHER" id="PTHR30146:SF24">
    <property type="entry name" value="XYLOSE OPERON REGULATORY PROTEIN"/>
    <property type="match status" value="1"/>
</dbReference>
<dbReference type="InterPro" id="IPR046335">
    <property type="entry name" value="LacI/GalR-like_sensor"/>
</dbReference>
<dbReference type="Pfam" id="PF22177">
    <property type="entry name" value="PBP1_XylR"/>
    <property type="match status" value="1"/>
</dbReference>
<evidence type="ECO:0000313" key="7">
    <source>
        <dbReference type="Proteomes" id="UP000255509"/>
    </source>
</evidence>
<dbReference type="SMART" id="SM00342">
    <property type="entry name" value="HTH_ARAC"/>
    <property type="match status" value="1"/>
</dbReference>
<keyword evidence="4" id="KW-0804">Transcription</keyword>
<dbReference type="InterPro" id="IPR028082">
    <property type="entry name" value="Peripla_BP_I"/>
</dbReference>
<keyword evidence="2" id="KW-0805">Transcription regulation</keyword>
<dbReference type="Pfam" id="PF13377">
    <property type="entry name" value="Peripla_BP_3"/>
    <property type="match status" value="1"/>
</dbReference>
<dbReference type="CDD" id="cd01543">
    <property type="entry name" value="PBP1_XylR"/>
    <property type="match status" value="1"/>
</dbReference>
<dbReference type="PANTHER" id="PTHR30146">
    <property type="entry name" value="LACI-RELATED TRANSCRIPTIONAL REPRESSOR"/>
    <property type="match status" value="1"/>
</dbReference>
<gene>
    <name evidence="6" type="primary">xylR</name>
    <name evidence="6" type="ORF">NCTC8258_00355</name>
</gene>
<name>A0A379W2E6_SALET</name>
<evidence type="ECO:0000256" key="2">
    <source>
        <dbReference type="ARBA" id="ARBA00023015"/>
    </source>
</evidence>
<accession>A0A379W2E6</accession>
<keyword evidence="1" id="KW-0678">Repressor</keyword>
<organism evidence="6 7">
    <name type="scientific">Salmonella enterica I</name>
    <dbReference type="NCBI Taxonomy" id="59201"/>
    <lineage>
        <taxon>Bacteria</taxon>
        <taxon>Pseudomonadati</taxon>
        <taxon>Pseudomonadota</taxon>
        <taxon>Gammaproteobacteria</taxon>
        <taxon>Enterobacterales</taxon>
        <taxon>Enterobacteriaceae</taxon>
        <taxon>Salmonella</taxon>
    </lineage>
</organism>
<dbReference type="InterPro" id="IPR018060">
    <property type="entry name" value="HTH_AraC"/>
</dbReference>
<evidence type="ECO:0000256" key="1">
    <source>
        <dbReference type="ARBA" id="ARBA00022491"/>
    </source>
</evidence>
<dbReference type="SUPFAM" id="SSF53822">
    <property type="entry name" value="Periplasmic binding protein-like I"/>
    <property type="match status" value="1"/>
</dbReference>
<feature type="domain" description="HTH araC/xylS-type" evidence="5">
    <location>
        <begin position="288"/>
        <end position="386"/>
    </location>
</feature>
<sequence>MFDKRHRITLLFNANKAYDRQVVEGVGEYLQASQSEWDIFIEEDFRARIDNIKEWLGDGVIADYDDDDIAQLLADVDVPIVGVGGSYHLAENYPAVHYIATDNHALVESAFLHLKEKGVNRFAFYGLPDSSRKHWAAEREYAFRQLVAEEKYRGVVYQGLETAPENWQHAQNRLADWLQTLPPQTGIIAVTDARARHVLQACEHLHIPVPEKLCVIGIDNEELTRYLSRVALSSVAQGARQMGYQAAKLLHRLLAREEMPLQRILVPPVRVIARRSTDYRSLTDPAVIQAMHFIRNHACKGIKVEQVLDAVGISRSNLEKRFKEEVGETIHALIHAEKLEKARSLLISTTLAINEISQMCGYPSLQYSIRCLKRSRSLRRRSIATSIVKRCCSLSSLQMPCKPDSVAPSGTQNYICAAIRRWLSWYIANK</sequence>
<dbReference type="EMBL" id="UGXS01000004">
    <property type="protein sequence ID" value="SUH12745.1"/>
    <property type="molecule type" value="Genomic_DNA"/>
</dbReference>
<dbReference type="Proteomes" id="UP000255509">
    <property type="component" value="Unassembled WGS sequence"/>
</dbReference>
<evidence type="ECO:0000256" key="4">
    <source>
        <dbReference type="ARBA" id="ARBA00023163"/>
    </source>
</evidence>
<evidence type="ECO:0000313" key="6">
    <source>
        <dbReference type="EMBL" id="SUH12745.1"/>
    </source>
</evidence>
<evidence type="ECO:0000256" key="3">
    <source>
        <dbReference type="ARBA" id="ARBA00023125"/>
    </source>
</evidence>
<reference evidence="6 7" key="1">
    <citation type="submission" date="2018-06" db="EMBL/GenBank/DDBJ databases">
        <authorList>
            <consortium name="Pathogen Informatics"/>
            <person name="Doyle S."/>
        </authorList>
    </citation>
    <scope>NUCLEOTIDE SEQUENCE [LARGE SCALE GENOMIC DNA]</scope>
    <source>
        <strain evidence="6 7">NCTC8258</strain>
    </source>
</reference>
<keyword evidence="3" id="KW-0238">DNA-binding</keyword>
<dbReference type="Gene3D" id="1.10.10.60">
    <property type="entry name" value="Homeodomain-like"/>
    <property type="match status" value="1"/>
</dbReference>
<dbReference type="AlphaFoldDB" id="A0A379W2E6"/>
<dbReference type="Gene3D" id="3.40.50.2300">
    <property type="match status" value="2"/>
</dbReference>
<dbReference type="InterPro" id="IPR054031">
    <property type="entry name" value="XylR_PBP1"/>
</dbReference>